<dbReference type="EMBL" id="VMSO01000004">
    <property type="protein sequence ID" value="KAA8502152.1"/>
    <property type="molecule type" value="Genomic_DNA"/>
</dbReference>
<keyword evidence="5" id="KW-1185">Reference proteome</keyword>
<dbReference type="SUPFAM" id="SSF52833">
    <property type="entry name" value="Thioredoxin-like"/>
    <property type="match status" value="1"/>
</dbReference>
<dbReference type="Gene3D" id="3.40.30.10">
    <property type="entry name" value="Glutaredoxin"/>
    <property type="match status" value="1"/>
</dbReference>
<dbReference type="CDD" id="cd02947">
    <property type="entry name" value="TRX_family"/>
    <property type="match status" value="1"/>
</dbReference>
<organism evidence="4 5">
    <name type="scientific">Mediterraneibacter catenae</name>
    <dbReference type="NCBI Taxonomy" id="2594882"/>
    <lineage>
        <taxon>Bacteria</taxon>
        <taxon>Bacillati</taxon>
        <taxon>Bacillota</taxon>
        <taxon>Clostridia</taxon>
        <taxon>Lachnospirales</taxon>
        <taxon>Lachnospiraceae</taxon>
        <taxon>Mediterraneibacter</taxon>
    </lineage>
</organism>
<evidence type="ECO:0000313" key="5">
    <source>
        <dbReference type="Proteomes" id="UP000322025"/>
    </source>
</evidence>
<sequence>MAVKQIDPKSFEAEVSRSELPVLLEFYASWCPRCAMMEDVLEQFTAEQSGRIKVYSMEEEQAAQLMEYYGVDRVPAFLAFYNGKVTGVIVGGTSKEALESMFRRK</sequence>
<evidence type="ECO:0000256" key="1">
    <source>
        <dbReference type="ARBA" id="ARBA00008987"/>
    </source>
</evidence>
<dbReference type="GO" id="GO:0015035">
    <property type="term" value="F:protein-disulfide reductase activity"/>
    <property type="evidence" value="ECO:0007669"/>
    <property type="project" value="TreeGrafter"/>
</dbReference>
<feature type="domain" description="Thioredoxin" evidence="3">
    <location>
        <begin position="1"/>
        <end position="105"/>
    </location>
</feature>
<reference evidence="4" key="1">
    <citation type="submission" date="2019-07" db="EMBL/GenBank/DDBJ databases">
        <authorList>
            <person name="Wongkuna S."/>
            <person name="Scaria J."/>
        </authorList>
    </citation>
    <scope>NUCLEOTIDE SEQUENCE [LARGE SCALE GENOMIC DNA]</scope>
    <source>
        <strain evidence="4">SW178</strain>
    </source>
</reference>
<accession>A0A5M9I425</accession>
<comment type="similarity">
    <text evidence="1">Belongs to the thioredoxin family.</text>
</comment>
<proteinExistence type="inferred from homology"/>
<evidence type="ECO:0000259" key="3">
    <source>
        <dbReference type="PROSITE" id="PS51352"/>
    </source>
</evidence>
<dbReference type="RefSeq" id="WP_150310492.1">
    <property type="nucleotide sequence ID" value="NZ_VMSO01000004.1"/>
</dbReference>
<dbReference type="PROSITE" id="PS51352">
    <property type="entry name" value="THIOREDOXIN_2"/>
    <property type="match status" value="1"/>
</dbReference>
<dbReference type="PANTHER" id="PTHR45663:SF11">
    <property type="entry name" value="GEO12009P1"/>
    <property type="match status" value="1"/>
</dbReference>
<evidence type="ECO:0000256" key="2">
    <source>
        <dbReference type="ARBA" id="ARBA00023284"/>
    </source>
</evidence>
<name>A0A5M9I425_9FIRM</name>
<dbReference type="InterPro" id="IPR036249">
    <property type="entry name" value="Thioredoxin-like_sf"/>
</dbReference>
<dbReference type="PANTHER" id="PTHR45663">
    <property type="entry name" value="GEO12009P1"/>
    <property type="match status" value="1"/>
</dbReference>
<dbReference type="GO" id="GO:0005737">
    <property type="term" value="C:cytoplasm"/>
    <property type="evidence" value="ECO:0007669"/>
    <property type="project" value="TreeGrafter"/>
</dbReference>
<dbReference type="Proteomes" id="UP000322025">
    <property type="component" value="Unassembled WGS sequence"/>
</dbReference>
<evidence type="ECO:0000313" key="4">
    <source>
        <dbReference type="EMBL" id="KAA8502152.1"/>
    </source>
</evidence>
<dbReference type="InterPro" id="IPR013766">
    <property type="entry name" value="Thioredoxin_domain"/>
</dbReference>
<keyword evidence="2" id="KW-0676">Redox-active center</keyword>
<comment type="caution">
    <text evidence="4">The sequence shown here is derived from an EMBL/GenBank/DDBJ whole genome shotgun (WGS) entry which is preliminary data.</text>
</comment>
<dbReference type="OrthoDB" id="9790390at2"/>
<dbReference type="AlphaFoldDB" id="A0A5M9I425"/>
<gene>
    <name evidence="4" type="ORF">FNY66_05280</name>
</gene>
<dbReference type="Pfam" id="PF00085">
    <property type="entry name" value="Thioredoxin"/>
    <property type="match status" value="1"/>
</dbReference>
<protein>
    <submittedName>
        <fullName evidence="4">Thioredoxin family protein</fullName>
    </submittedName>
</protein>